<gene>
    <name evidence="1" type="primary">TMCO5A</name>
</gene>
<dbReference type="Ensembl" id="ENSOART00020053044.1">
    <property type="protein sequence ID" value="ENSOARP00020045000.1"/>
    <property type="gene ID" value="ENSOARG00020006871.2"/>
</dbReference>
<protein>
    <submittedName>
        <fullName evidence="1">Transmembrane and coiled-coil domains 5A</fullName>
    </submittedName>
</protein>
<sequence length="367" mass="43319">MMRNRCHPNHCDMLLRPPRVNSKVMKVLRIYCTVSLGKDWTLQAANCLGQNQEDHTQQKGGKSTMEEQKEDQLDYESEKVEILRLAQSKKNINSLNMDLERDMQRIDEANQDLLVKIHKKEDEIQRLENEITQTRDLAEDEEWEKENSTTMERERALQEVEEETARLERKNESLVHSIAELEKKLTRKSQKATKCEQDNLKGTPEESKVKLQQLEASCADQEKELAKVIEDYAFVAQLCEDQALCIKKYQETLKKIEEELETRFLEREVSKVMCMNSTSKEYNSQNNKDNSLQKKKAGFCKRIFQYFFFTTLFFIRLLGYLLFHLSFINPDLFVNILPKILSRNVLWKLRCFLFPCLTLETEDMLPH</sequence>
<accession>A0AC11DFX4</accession>
<name>A0AC11DFX4_SHEEP</name>
<evidence type="ECO:0000313" key="1">
    <source>
        <dbReference type="Ensembl" id="ENSOARP00020045000.1"/>
    </source>
</evidence>
<reference evidence="1" key="2">
    <citation type="submission" date="2025-08" db="UniProtKB">
        <authorList>
            <consortium name="Ensembl"/>
        </authorList>
    </citation>
    <scope>IDENTIFICATION</scope>
</reference>
<reference evidence="1" key="1">
    <citation type="submission" date="2020-11" db="EMBL/GenBank/DDBJ databases">
        <authorList>
            <person name="Davenport K.M."/>
            <person name="Bickhart D.M."/>
            <person name="Smith T.P.L."/>
            <person name="Murdoch B.M."/>
            <person name="Rosen B.D."/>
        </authorList>
    </citation>
    <scope>NUCLEOTIDE SEQUENCE [LARGE SCALE GENOMIC DNA]</scope>
    <source>
        <strain evidence="1">OAR_USU_Benz2616</strain>
    </source>
</reference>
<reference evidence="1" key="3">
    <citation type="submission" date="2025-09" db="UniProtKB">
        <authorList>
            <consortium name="Ensembl"/>
        </authorList>
    </citation>
    <scope>IDENTIFICATION</scope>
</reference>
<organism evidence="1">
    <name type="scientific">Ovis aries</name>
    <name type="common">Sheep</name>
    <dbReference type="NCBI Taxonomy" id="9940"/>
    <lineage>
        <taxon>Eukaryota</taxon>
        <taxon>Metazoa</taxon>
        <taxon>Chordata</taxon>
        <taxon>Craniata</taxon>
        <taxon>Vertebrata</taxon>
        <taxon>Euteleostomi</taxon>
        <taxon>Mammalia</taxon>
        <taxon>Eutheria</taxon>
        <taxon>Laurasiatheria</taxon>
        <taxon>Artiodactyla</taxon>
        <taxon>Ruminantia</taxon>
        <taxon>Pecora</taxon>
        <taxon>Bovidae</taxon>
        <taxon>Caprinae</taxon>
        <taxon>Ovis</taxon>
    </lineage>
</organism>
<proteinExistence type="predicted"/>